<proteinExistence type="predicted"/>
<dbReference type="InterPro" id="IPR016186">
    <property type="entry name" value="C-type_lectin-like/link_sf"/>
</dbReference>
<keyword evidence="8" id="KW-1185">Reference proteome</keyword>
<keyword evidence="2" id="KW-0430">Lectin</keyword>
<reference evidence="7" key="1">
    <citation type="submission" date="2025-08" db="UniProtKB">
        <authorList>
            <consortium name="Ensembl"/>
        </authorList>
    </citation>
    <scope>IDENTIFICATION</scope>
</reference>
<dbReference type="AlphaFoldDB" id="A0A8C3RKD6"/>
<dbReference type="SUPFAM" id="SSF56436">
    <property type="entry name" value="C-type lectin-like"/>
    <property type="match status" value="1"/>
</dbReference>
<evidence type="ECO:0000259" key="6">
    <source>
        <dbReference type="PROSITE" id="PS50041"/>
    </source>
</evidence>
<feature type="domain" description="C-type lectin" evidence="6">
    <location>
        <begin position="119"/>
        <end position="228"/>
    </location>
</feature>
<comment type="subcellular location">
    <subcellularLocation>
        <location evidence="1">Membrane</location>
        <topology evidence="1">Single-pass type II membrane protein</topology>
    </subcellularLocation>
</comment>
<evidence type="ECO:0000256" key="5">
    <source>
        <dbReference type="ARBA" id="ARBA00023157"/>
    </source>
</evidence>
<dbReference type="GO" id="GO:0009986">
    <property type="term" value="C:cell surface"/>
    <property type="evidence" value="ECO:0007669"/>
    <property type="project" value="TreeGrafter"/>
</dbReference>
<evidence type="ECO:0000256" key="2">
    <source>
        <dbReference type="ARBA" id="ARBA00022734"/>
    </source>
</evidence>
<keyword evidence="4" id="KW-1133">Transmembrane helix</keyword>
<evidence type="ECO:0000313" key="7">
    <source>
        <dbReference type="Ensembl" id="ENSCSRP00000000700.1"/>
    </source>
</evidence>
<sequence>MEQFPYEERLIRLGLFSLEKRWLRGDMIEVYKIMTGVEKVDKEVLFTTSHNTKTRGHPTKLIGSRFKTNKREYFFTQYPCSPSLSFPPESSTPLMRSLFLCLFPDGSGCKVCPRDWLPHRDKCYWVSKESMFWSESFKDCEMRTSQMLVIQDREEMEFIQNITQGTNLVWIGLTIKSPEKKWTWVDTSPLDQSLFPVTGSAEGNSCGMIRRNRINSESCNTEFKWICQMEAILL</sequence>
<dbReference type="Proteomes" id="UP000694403">
    <property type="component" value="Unplaced"/>
</dbReference>
<dbReference type="InterPro" id="IPR001304">
    <property type="entry name" value="C-type_lectin-like"/>
</dbReference>
<evidence type="ECO:0000313" key="8">
    <source>
        <dbReference type="Proteomes" id="UP000694403"/>
    </source>
</evidence>
<protein>
    <recommendedName>
        <fullName evidence="6">C-type lectin domain-containing protein</fullName>
    </recommendedName>
</protein>
<dbReference type="GO" id="GO:0042269">
    <property type="term" value="P:regulation of natural killer cell mediated cytotoxicity"/>
    <property type="evidence" value="ECO:0007669"/>
    <property type="project" value="TreeGrafter"/>
</dbReference>
<accession>A0A8C3RKD6</accession>
<dbReference type="InterPro" id="IPR033992">
    <property type="entry name" value="NKR-like_CTLD"/>
</dbReference>
<keyword evidence="3" id="KW-0735">Signal-anchor</keyword>
<dbReference type="PANTHER" id="PTHR46784:SF1">
    <property type="entry name" value="KILLER CELL LECTIN-LIKE RECEPTOR SUBFAMILY B MEMBER 1"/>
    <property type="match status" value="1"/>
</dbReference>
<dbReference type="GO" id="GO:0038023">
    <property type="term" value="F:signaling receptor activity"/>
    <property type="evidence" value="ECO:0007669"/>
    <property type="project" value="TreeGrafter"/>
</dbReference>
<organism evidence="7 8">
    <name type="scientific">Chelydra serpentina</name>
    <name type="common">Snapping turtle</name>
    <name type="synonym">Testudo serpentina</name>
    <dbReference type="NCBI Taxonomy" id="8475"/>
    <lineage>
        <taxon>Eukaryota</taxon>
        <taxon>Metazoa</taxon>
        <taxon>Chordata</taxon>
        <taxon>Craniata</taxon>
        <taxon>Vertebrata</taxon>
        <taxon>Euteleostomi</taxon>
        <taxon>Archelosauria</taxon>
        <taxon>Testudinata</taxon>
        <taxon>Testudines</taxon>
        <taxon>Cryptodira</taxon>
        <taxon>Durocryptodira</taxon>
        <taxon>Americhelydia</taxon>
        <taxon>Chelydroidea</taxon>
        <taxon>Chelydridae</taxon>
        <taxon>Chelydra</taxon>
    </lineage>
</organism>
<dbReference type="InterPro" id="IPR016187">
    <property type="entry name" value="CTDL_fold"/>
</dbReference>
<dbReference type="PROSITE" id="PS50041">
    <property type="entry name" value="C_TYPE_LECTIN_2"/>
    <property type="match status" value="1"/>
</dbReference>
<dbReference type="InterPro" id="IPR051527">
    <property type="entry name" value="KLR_subfamily_B"/>
</dbReference>
<dbReference type="Gene3D" id="3.10.100.10">
    <property type="entry name" value="Mannose-Binding Protein A, subunit A"/>
    <property type="match status" value="1"/>
</dbReference>
<evidence type="ECO:0000256" key="4">
    <source>
        <dbReference type="ARBA" id="ARBA00022989"/>
    </source>
</evidence>
<dbReference type="GO" id="GO:0030246">
    <property type="term" value="F:carbohydrate binding"/>
    <property type="evidence" value="ECO:0007669"/>
    <property type="project" value="UniProtKB-KW"/>
</dbReference>
<evidence type="ECO:0000256" key="3">
    <source>
        <dbReference type="ARBA" id="ARBA00022968"/>
    </source>
</evidence>
<keyword evidence="4" id="KW-0812">Transmembrane</keyword>
<reference evidence="7" key="2">
    <citation type="submission" date="2025-09" db="UniProtKB">
        <authorList>
            <consortium name="Ensembl"/>
        </authorList>
    </citation>
    <scope>IDENTIFICATION</scope>
</reference>
<keyword evidence="5" id="KW-1015">Disulfide bond</keyword>
<dbReference type="Pfam" id="PF00059">
    <property type="entry name" value="Lectin_C"/>
    <property type="match status" value="1"/>
</dbReference>
<dbReference type="SMART" id="SM00034">
    <property type="entry name" value="CLECT"/>
    <property type="match status" value="1"/>
</dbReference>
<dbReference type="GO" id="GO:0005886">
    <property type="term" value="C:plasma membrane"/>
    <property type="evidence" value="ECO:0007669"/>
    <property type="project" value="TreeGrafter"/>
</dbReference>
<dbReference type="Ensembl" id="ENSCSRT00000000720.1">
    <property type="protein sequence ID" value="ENSCSRP00000000700.1"/>
    <property type="gene ID" value="ENSCSRG00000000549.1"/>
</dbReference>
<dbReference type="CDD" id="cd03593">
    <property type="entry name" value="CLECT_NK_receptors_like"/>
    <property type="match status" value="1"/>
</dbReference>
<keyword evidence="4" id="KW-0472">Membrane</keyword>
<evidence type="ECO:0000256" key="1">
    <source>
        <dbReference type="ARBA" id="ARBA00004606"/>
    </source>
</evidence>
<name>A0A8C3RKD6_CHESE</name>
<dbReference type="PANTHER" id="PTHR46784">
    <property type="entry name" value="KILLER CELL LECTIN-LIKE RECEPTOR SUBFAMILY B MEMBER 1"/>
    <property type="match status" value="1"/>
</dbReference>